<organism evidence="1 2">
    <name type="scientific">Thermomicrobium roseum (strain ATCC 27502 / DSM 5159 / P-2)</name>
    <dbReference type="NCBI Taxonomy" id="309801"/>
    <lineage>
        <taxon>Bacteria</taxon>
        <taxon>Pseudomonadati</taxon>
        <taxon>Thermomicrobiota</taxon>
        <taxon>Thermomicrobia</taxon>
        <taxon>Thermomicrobiales</taxon>
        <taxon>Thermomicrobiaceae</taxon>
        <taxon>Thermomicrobium</taxon>
    </lineage>
</organism>
<gene>
    <name evidence="1" type="ordered locus">trd_A0286</name>
</gene>
<proteinExistence type="predicted"/>
<protein>
    <submittedName>
        <fullName evidence="1">Uncharacterized protein</fullName>
    </submittedName>
</protein>
<name>B9L3C2_THERP</name>
<evidence type="ECO:0000313" key="1">
    <source>
        <dbReference type="EMBL" id="ACM06810.1"/>
    </source>
</evidence>
<dbReference type="Proteomes" id="UP000000447">
    <property type="component" value="Plasmid unnamed"/>
</dbReference>
<keyword evidence="1" id="KW-0614">Plasmid</keyword>
<dbReference type="HOGENOM" id="CLU_3334172_0_0_0"/>
<reference evidence="1 2" key="1">
    <citation type="journal article" date="2009" name="PLoS ONE">
        <title>Complete genome sequence of the aerobic CO-oxidizing thermophile Thermomicrobium roseum.</title>
        <authorList>
            <person name="Wu D."/>
            <person name="Raymond J."/>
            <person name="Wu M."/>
            <person name="Chatterji S."/>
            <person name="Ren Q."/>
            <person name="Graham J.E."/>
            <person name="Bryant D.A."/>
            <person name="Robb F."/>
            <person name="Colman A."/>
            <person name="Tallon L.J."/>
            <person name="Badger J.H."/>
            <person name="Madupu R."/>
            <person name="Ward N.L."/>
            <person name="Eisen J.A."/>
        </authorList>
    </citation>
    <scope>NUCLEOTIDE SEQUENCE [LARGE SCALE GENOMIC DNA]</scope>
    <source>
        <strain evidence="2">ATCC 27502 / DSM 5159 / P-2</strain>
        <plasmid evidence="1">unnamed</plasmid>
    </source>
</reference>
<dbReference type="KEGG" id="tro:trd_A0286"/>
<sequence length="38" mass="4265">MLDGAAERRHFPVSLRVLARLIDASGTRPLAKRKEETC</sequence>
<evidence type="ECO:0000313" key="2">
    <source>
        <dbReference type="Proteomes" id="UP000000447"/>
    </source>
</evidence>
<geneLocation type="plasmid" evidence="2">
    <name>Tros</name>
</geneLocation>
<accession>B9L3C2</accession>
<keyword evidence="2" id="KW-1185">Reference proteome</keyword>
<dbReference type="EMBL" id="CP001276">
    <property type="protein sequence ID" value="ACM06810.1"/>
    <property type="molecule type" value="Genomic_DNA"/>
</dbReference>
<dbReference type="AlphaFoldDB" id="B9L3C2"/>